<dbReference type="SUPFAM" id="SSF159941">
    <property type="entry name" value="MM3350-like"/>
    <property type="match status" value="1"/>
</dbReference>
<comment type="caution">
    <text evidence="2">The sequence shown here is derived from an EMBL/GenBank/DDBJ whole genome shotgun (WGS) entry which is preliminary data.</text>
</comment>
<reference evidence="2 3" key="1">
    <citation type="submission" date="2023-06" db="EMBL/GenBank/DDBJ databases">
        <title>Sporosarcina sp. nov., isolated from Korean traditional fermented seafood 'Jeotgal'.</title>
        <authorList>
            <person name="Yang A.I."/>
            <person name="Shin N.-R."/>
        </authorList>
    </citation>
    <scope>NUCLEOTIDE SEQUENCE [LARGE SCALE GENOMIC DNA]</scope>
    <source>
        <strain evidence="2 3">KCTC13119</strain>
    </source>
</reference>
<accession>A0ABU4G6K5</accession>
<evidence type="ECO:0000259" key="1">
    <source>
        <dbReference type="Pfam" id="PF07929"/>
    </source>
</evidence>
<name>A0ABU4G6K5_9BACL</name>
<dbReference type="InterPro" id="IPR024047">
    <property type="entry name" value="MM3350-like_sf"/>
</dbReference>
<evidence type="ECO:0000313" key="2">
    <source>
        <dbReference type="EMBL" id="MDW0112609.1"/>
    </source>
</evidence>
<dbReference type="InterPro" id="IPR012912">
    <property type="entry name" value="Plasmid_pRiA4b_Orf3-like"/>
</dbReference>
<organism evidence="2 3">
    <name type="scientific">Sporosarcina saromensis</name>
    <dbReference type="NCBI Taxonomy" id="359365"/>
    <lineage>
        <taxon>Bacteria</taxon>
        <taxon>Bacillati</taxon>
        <taxon>Bacillota</taxon>
        <taxon>Bacilli</taxon>
        <taxon>Bacillales</taxon>
        <taxon>Caryophanaceae</taxon>
        <taxon>Sporosarcina</taxon>
    </lineage>
</organism>
<dbReference type="RefSeq" id="WP_317942494.1">
    <property type="nucleotide sequence ID" value="NZ_JAUBDI010000003.1"/>
</dbReference>
<sequence>MRKHPQQLSFLDAIQDDVEQPIIQVPPHEKGNFPEDLITDFERFIDYCQQHKIALTKTNEYMTRKHLVALNDLLSIKAPLATVNSDQKSYPYIHFLYHLAISGRLVLIKRNATSAYLLSTDRIDQYKRLTHSEKYCALLEIFWVDTNWQTLTTATPEATHAYIFAALHRIGPGMPVSITPPKTPFGQEIKSSTWNWHYFLLYFEWFGLWQCEDDVEQIQQYFRKDAYFAKSITLTKLGTAIMPILIFERSLEAWNIAYRKQNHEPDWFPGAPTEDIIGFFLNDEDYDKLDDYLSVDQSDQPFHQPFIPHFPAGELTNTLPREQERYQEGTYTFKVLYETRAWRRLVFNGQSTMDDLHQLILQSYGFEDEHLYSFFMDGKKWSHNCIGSPNDEFEHTDASLIRIDTLGLQVGQRFLYVYDFGAEWTFIVEVEQIDRERTDPIEPFVLAEKGEGPEQYFDWDEDDEWE</sequence>
<dbReference type="Proteomes" id="UP001282284">
    <property type="component" value="Unassembled WGS sequence"/>
</dbReference>
<gene>
    <name evidence="2" type="ORF">QT711_05395</name>
</gene>
<keyword evidence="3" id="KW-1185">Reference proteome</keyword>
<proteinExistence type="predicted"/>
<feature type="domain" description="Plasmid pRiA4b Orf3-like" evidence="1">
    <location>
        <begin position="339"/>
        <end position="453"/>
    </location>
</feature>
<dbReference type="EMBL" id="JAUBDI010000003">
    <property type="protein sequence ID" value="MDW0112609.1"/>
    <property type="molecule type" value="Genomic_DNA"/>
</dbReference>
<protein>
    <submittedName>
        <fullName evidence="2">Plasmid pRiA4b ORF-3 family protein</fullName>
    </submittedName>
</protein>
<dbReference type="Gene3D" id="3.10.290.30">
    <property type="entry name" value="MM3350-like"/>
    <property type="match status" value="1"/>
</dbReference>
<evidence type="ECO:0000313" key="3">
    <source>
        <dbReference type="Proteomes" id="UP001282284"/>
    </source>
</evidence>
<dbReference type="Pfam" id="PF07929">
    <property type="entry name" value="PRiA4_ORF3"/>
    <property type="match status" value="1"/>
</dbReference>